<dbReference type="EMBL" id="UGTI01000001">
    <property type="protein sequence ID" value="SUB77379.1"/>
    <property type="molecule type" value="Genomic_DNA"/>
</dbReference>
<name>A0A379DG94_9PORP</name>
<reference evidence="1 2" key="1">
    <citation type="submission" date="2018-06" db="EMBL/GenBank/DDBJ databases">
        <authorList>
            <consortium name="Pathogen Informatics"/>
            <person name="Doyle S."/>
        </authorList>
    </citation>
    <scope>NUCLEOTIDE SEQUENCE [LARGE SCALE GENOMIC DNA]</scope>
    <source>
        <strain evidence="1 2">NCTC13100</strain>
    </source>
</reference>
<evidence type="ECO:0000313" key="1">
    <source>
        <dbReference type="EMBL" id="SUB77379.1"/>
    </source>
</evidence>
<evidence type="ECO:0000313" key="2">
    <source>
        <dbReference type="Proteomes" id="UP000254263"/>
    </source>
</evidence>
<organism evidence="1 2">
    <name type="scientific">Porphyromonas macacae</name>
    <dbReference type="NCBI Taxonomy" id="28115"/>
    <lineage>
        <taxon>Bacteria</taxon>
        <taxon>Pseudomonadati</taxon>
        <taxon>Bacteroidota</taxon>
        <taxon>Bacteroidia</taxon>
        <taxon>Bacteroidales</taxon>
        <taxon>Porphyromonadaceae</taxon>
        <taxon>Porphyromonas</taxon>
    </lineage>
</organism>
<protein>
    <submittedName>
        <fullName evidence="1">Uncharacterized protein</fullName>
    </submittedName>
</protein>
<dbReference type="AlphaFoldDB" id="A0A379DG94"/>
<dbReference type="Proteomes" id="UP000254263">
    <property type="component" value="Unassembled WGS sequence"/>
</dbReference>
<sequence>MLVSFPLTTGYEVLGGDTKVLHSGILEKTADLSLKTKKTVCMQKAQQTVSISKIIFTDKKPCVWYLHSLNAPM</sequence>
<gene>
    <name evidence="1" type="ORF">NCTC13100_00501</name>
</gene>
<proteinExistence type="predicted"/>
<accession>A0A379DG94</accession>